<dbReference type="Proteomes" id="UP000001072">
    <property type="component" value="Unassembled WGS sequence"/>
</dbReference>
<dbReference type="AlphaFoldDB" id="F4RIM3"/>
<sequence length="1046" mass="117904">MSSYSDFEEQEDDTYQPYQDGYEDKVADSEEEQDLPLPKAASQNSKSTTQSNGSSTINLSNKSNKPGKKGKKTFSLPQDRASFTTFIDDDTTVDDKGYPLLPNGNTVFVRQPDQKLVNWGTFQFTYTTSGGGTGKGSDWRTIRFTCLGVFICNDLDCRYRGSPPTSTNKRLEWISEHRKCPAARCPGVLQYLSCKNTICRLDEHIPSGWGIIRHSGIHNHPWPRRPKPDKLSLGKLGKKVVDNPDVGPLRLKVGRAPAGKQEIVTATSIHPAFGNLHRTGYYRRKLLVAAGVIPEKKIPGAGDSFILDMIHWSKRGLRMISCSFMPKDTHMTFQTNWMAGQLLSRDEDDSIYRGGLLSDVTYKFFANGYLLTTSMYNNVLNRWIPIQLTWLNGLTEEHYAAHFTTLMRQMEDARLASHITNEERDILVRQVVDFSVAQKNGFVMAYMDVFQEHDRQVALSKLKACHEHFRAQVTRVKRNRVIIPADDELRKEWPKAKKWIEWWQAADIQSMLFRSRPRQIDDDGLCDDLPATTNAQESMHRVYYMISEGNCTVQIGLVQLYALVGSLERDYDDLCKGVPIEYGGEAKNYKKVAQLLGWSKKMRKPRDVKNDGRPPDTTDELLGRPKKLGRPKGAVNVDRHPVTTYQGFVASTTPGRQFRCWLDAMTESLYAVHTPLWYHSPSSPAMTQTLFRVNIKNKLVCSNHKSHILNESNHRNSITLSHERFGGQFSYSDIPALLQQWTSPSGLQRVSARHCCTCRGQKDEGQSNPPYLERSQLHLDPPPPHLHINLDIAYLLGTRLFDEGSWIWGSGHYWCKVVQTVGALTGVWLNNDLVNAGVATLVSSNLKSIGGTAPNTTWAMYSREPTAEESKVIKKSKAIIYKAIGHKVKGEGSSGEKEKYIGAVAPGTENTNTSTQLEECFDFALDGEAGKGKDEKDYSQQLEECFGTEEEAHDPKDYSQQLEECFGILDEEEARETGSLFDDIMSPKELEDMIAFGMDKSDTDGEEDIPLVTLSPKKDKDGGRSRPRAVGVSRRRRSDSRRSDST</sequence>
<dbReference type="OrthoDB" id="3056903at2759"/>
<dbReference type="HOGENOM" id="CLU_005992_0_1_1"/>
<dbReference type="InParanoid" id="F4RIM3"/>
<reference evidence="3" key="1">
    <citation type="journal article" date="2011" name="Proc. Natl. Acad. Sci. U.S.A.">
        <title>Obligate biotrophy features unraveled by the genomic analysis of rust fungi.</title>
        <authorList>
            <person name="Duplessis S."/>
            <person name="Cuomo C.A."/>
            <person name="Lin Y.-C."/>
            <person name="Aerts A."/>
            <person name="Tisserant E."/>
            <person name="Veneault-Fourrey C."/>
            <person name="Joly D.L."/>
            <person name="Hacquard S."/>
            <person name="Amselem J."/>
            <person name="Cantarel B.L."/>
            <person name="Chiu R."/>
            <person name="Coutinho P.M."/>
            <person name="Feau N."/>
            <person name="Field M."/>
            <person name="Frey P."/>
            <person name="Gelhaye E."/>
            <person name="Goldberg J."/>
            <person name="Grabherr M.G."/>
            <person name="Kodira C.D."/>
            <person name="Kohler A."/>
            <person name="Kuees U."/>
            <person name="Lindquist E.A."/>
            <person name="Lucas S.M."/>
            <person name="Mago R."/>
            <person name="Mauceli E."/>
            <person name="Morin E."/>
            <person name="Murat C."/>
            <person name="Pangilinan J.L."/>
            <person name="Park R."/>
            <person name="Pearson M."/>
            <person name="Quesneville H."/>
            <person name="Rouhier N."/>
            <person name="Sakthikumar S."/>
            <person name="Salamov A.A."/>
            <person name="Schmutz J."/>
            <person name="Selles B."/>
            <person name="Shapiro H."/>
            <person name="Tanguay P."/>
            <person name="Tuskan G.A."/>
            <person name="Henrissat B."/>
            <person name="Van de Peer Y."/>
            <person name="Rouze P."/>
            <person name="Ellis J.G."/>
            <person name="Dodds P.N."/>
            <person name="Schein J.E."/>
            <person name="Zhong S."/>
            <person name="Hamelin R.C."/>
            <person name="Grigoriev I.V."/>
            <person name="Szabo L.J."/>
            <person name="Martin F."/>
        </authorList>
    </citation>
    <scope>NUCLEOTIDE SEQUENCE [LARGE SCALE GENOMIC DNA]</scope>
    <source>
        <strain evidence="3">98AG31 / pathotype 3-4-7</strain>
    </source>
</reference>
<dbReference type="RefSeq" id="XP_007408921.1">
    <property type="nucleotide sequence ID" value="XM_007408859.1"/>
</dbReference>
<dbReference type="KEGG" id="mlr:MELLADRAFT_85422"/>
<organism evidence="3">
    <name type="scientific">Melampsora larici-populina (strain 98AG31 / pathotype 3-4-7)</name>
    <name type="common">Poplar leaf rust fungus</name>
    <dbReference type="NCBI Taxonomy" id="747676"/>
    <lineage>
        <taxon>Eukaryota</taxon>
        <taxon>Fungi</taxon>
        <taxon>Dikarya</taxon>
        <taxon>Basidiomycota</taxon>
        <taxon>Pucciniomycotina</taxon>
        <taxon>Pucciniomycetes</taxon>
        <taxon>Pucciniales</taxon>
        <taxon>Melampsoraceae</taxon>
        <taxon>Melampsora</taxon>
    </lineage>
</organism>
<feature type="region of interest" description="Disordered" evidence="1">
    <location>
        <begin position="995"/>
        <end position="1046"/>
    </location>
</feature>
<feature type="compositionally biased region" description="Basic and acidic residues" evidence="1">
    <location>
        <begin position="605"/>
        <end position="616"/>
    </location>
</feature>
<accession>F4RIM3</accession>
<dbReference type="EMBL" id="GL883103">
    <property type="protein sequence ID" value="EGG07589.1"/>
    <property type="molecule type" value="Genomic_DNA"/>
</dbReference>
<dbReference type="VEuPathDB" id="FungiDB:MELLADRAFT_85422"/>
<feature type="region of interest" description="Disordered" evidence="1">
    <location>
        <begin position="603"/>
        <end position="636"/>
    </location>
</feature>
<feature type="compositionally biased region" description="Polar residues" evidence="1">
    <location>
        <begin position="41"/>
        <end position="59"/>
    </location>
</feature>
<name>F4RIM3_MELLP</name>
<dbReference type="eggNOG" id="ENOG502S7P8">
    <property type="taxonomic scope" value="Eukaryota"/>
</dbReference>
<dbReference type="GeneID" id="18933844"/>
<evidence type="ECO:0000313" key="3">
    <source>
        <dbReference type="Proteomes" id="UP000001072"/>
    </source>
</evidence>
<protein>
    <recommendedName>
        <fullName evidence="4">GCM domain-containing protein</fullName>
    </recommendedName>
</protein>
<proteinExistence type="predicted"/>
<feature type="region of interest" description="Disordered" evidence="1">
    <location>
        <begin position="1"/>
        <end position="75"/>
    </location>
</feature>
<keyword evidence="3" id="KW-1185">Reference proteome</keyword>
<evidence type="ECO:0000313" key="2">
    <source>
        <dbReference type="EMBL" id="EGG07589.1"/>
    </source>
</evidence>
<evidence type="ECO:0008006" key="4">
    <source>
        <dbReference type="Google" id="ProtNLM"/>
    </source>
</evidence>
<gene>
    <name evidence="2" type="ORF">MELLADRAFT_85422</name>
</gene>
<evidence type="ECO:0000256" key="1">
    <source>
        <dbReference type="SAM" id="MobiDB-lite"/>
    </source>
</evidence>
<feature type="compositionally biased region" description="Acidic residues" evidence="1">
    <location>
        <begin position="1"/>
        <end position="14"/>
    </location>
</feature>